<dbReference type="GO" id="GO:0005524">
    <property type="term" value="F:ATP binding"/>
    <property type="evidence" value="ECO:0007669"/>
    <property type="project" value="UniProtKB-UniRule"/>
</dbReference>
<feature type="domain" description="ATP-grasp" evidence="3">
    <location>
        <begin position="486"/>
        <end position="522"/>
    </location>
</feature>
<name>A0A975YID2_9PROT</name>
<dbReference type="InterPro" id="IPR011761">
    <property type="entry name" value="ATP-grasp"/>
</dbReference>
<keyword evidence="2" id="KW-0067">ATP-binding</keyword>
<protein>
    <submittedName>
        <fullName evidence="4">Acetate--CoA ligase family protein</fullName>
    </submittedName>
</protein>
<comment type="similarity">
    <text evidence="1">In the N-terminal section; belongs to the acetate CoA ligase alpha subunit family.</text>
</comment>
<evidence type="ECO:0000256" key="2">
    <source>
        <dbReference type="PROSITE-ProRule" id="PRU00409"/>
    </source>
</evidence>
<dbReference type="GO" id="GO:0016874">
    <property type="term" value="F:ligase activity"/>
    <property type="evidence" value="ECO:0007669"/>
    <property type="project" value="UniProtKB-KW"/>
</dbReference>
<evidence type="ECO:0000313" key="4">
    <source>
        <dbReference type="EMBL" id="QXM23396.1"/>
    </source>
</evidence>
<dbReference type="PANTHER" id="PTHR42793">
    <property type="entry name" value="COA BINDING DOMAIN CONTAINING PROTEIN"/>
    <property type="match status" value="1"/>
</dbReference>
<proteinExistence type="inferred from homology"/>
<dbReference type="PANTHER" id="PTHR42793:SF4">
    <property type="entry name" value="BLL6376 PROTEIN"/>
    <property type="match status" value="1"/>
</dbReference>
<dbReference type="InterPro" id="IPR032875">
    <property type="entry name" value="Succ_CoA_lig_flav_dom"/>
</dbReference>
<dbReference type="RefSeq" id="WP_218284256.1">
    <property type="nucleotide sequence ID" value="NZ_CP076448.1"/>
</dbReference>
<evidence type="ECO:0000259" key="3">
    <source>
        <dbReference type="PROSITE" id="PS50975"/>
    </source>
</evidence>
<evidence type="ECO:0000313" key="5">
    <source>
        <dbReference type="Proteomes" id="UP000694001"/>
    </source>
</evidence>
<dbReference type="InterPro" id="IPR003781">
    <property type="entry name" value="CoA-bd"/>
</dbReference>
<keyword evidence="5" id="KW-1185">Reference proteome</keyword>
<dbReference type="FunFam" id="3.30.1490.20:FF:000020">
    <property type="entry name" value="Protein lysine acetyltransferase"/>
    <property type="match status" value="1"/>
</dbReference>
<dbReference type="Pfam" id="PF13380">
    <property type="entry name" value="CoA_binding_2"/>
    <property type="match status" value="1"/>
</dbReference>
<keyword evidence="4" id="KW-0436">Ligase</keyword>
<evidence type="ECO:0000256" key="1">
    <source>
        <dbReference type="ARBA" id="ARBA00060888"/>
    </source>
</evidence>
<dbReference type="AlphaFoldDB" id="A0A975YID2"/>
<organism evidence="4 5">
    <name type="scientific">Elioraea tepida</name>
    <dbReference type="NCBI Taxonomy" id="2843330"/>
    <lineage>
        <taxon>Bacteria</taxon>
        <taxon>Pseudomonadati</taxon>
        <taxon>Pseudomonadota</taxon>
        <taxon>Alphaproteobacteria</taxon>
        <taxon>Acetobacterales</taxon>
        <taxon>Elioraeaceae</taxon>
        <taxon>Elioraea</taxon>
    </lineage>
</organism>
<reference evidence="4" key="1">
    <citation type="submission" date="2021-06" db="EMBL/GenBank/DDBJ databases">
        <title>Elioraea tepida, sp. nov., a moderately thermophilic aerobic anoxygenic phototrophic bacterium isolated from an alkaline siliceous hot spring mat community in Yellowstone National Park, WY, USA.</title>
        <authorList>
            <person name="Saini M.K."/>
            <person name="Yoshida S."/>
            <person name="Sebastian A."/>
            <person name="Hirose S."/>
            <person name="Hara E."/>
            <person name="Tamaki H."/>
            <person name="Soulier N.T."/>
            <person name="Albert I."/>
            <person name="Hanada S."/>
            <person name="Bryant D.A."/>
            <person name="Tank M."/>
        </authorList>
    </citation>
    <scope>NUCLEOTIDE SEQUENCE</scope>
    <source>
        <strain evidence="4">MS-P2</strain>
    </source>
</reference>
<dbReference type="PROSITE" id="PS50975">
    <property type="entry name" value="ATP_GRASP"/>
    <property type="match status" value="1"/>
</dbReference>
<accession>A0A975YID2</accession>
<dbReference type="GO" id="GO:0046872">
    <property type="term" value="F:metal ion binding"/>
    <property type="evidence" value="ECO:0007669"/>
    <property type="project" value="InterPro"/>
</dbReference>
<dbReference type="Pfam" id="PF13549">
    <property type="entry name" value="ATP-grasp_5"/>
    <property type="match status" value="1"/>
</dbReference>
<sequence length="700" mass="72890">MAFGSLDSLLAPKSVAVLGASQDPRRIGGRPIAYMLERDFPGPILPVNPNRETVQGLRAWPRLADVPGEVEAAIIAVPAEAAEQAVADCIAKGVKAAIMFTAGFAEVDEAGAERQARLAAAARAAGMRLLGPNTLGLFNARIGWFPIFSSSFENGWPRPGRIGIASQSGAYGTHLFALARDRGLGTPVLITTGNEADVTLGEAIGWLAEDEGTDVIVAYAEGVRDAPSFLAALETARQRRKPVAIIKVGRSALGARAAASHTASLAGDDSVTEAVLRDAGAVRVRNTEELLDIAEVATRRIYPCPNTLGVVTISGGAGVLIADAADAAGLAMPPMPEEAQARLKSLVPFCNPANPVDCTAQAFNDLSVIGAFAESMLADGGYASAIAFFTQVGASRSIAPSLREQLDRVVSRFPDRLFILSVTGPAETLAAWREAGYLVFEDPTRAVAAVAAMGRFGEAFARPPAARPEPLAAPLPTTRPDEVEAKRLLEAIGIRVPEERLCTSAEEAADVAAALGVPVVLKLVSPDIVHKSDIGGVRLGLAGPQAVRSAYDEIIAAAQRHAPHARLRGVLVTPMLSGGVECLIGVTRDRVFGPVAMVALGGVFVEVLRDTALRLCPFGEADAMEMIRSLRGFPLLDGARGRPKADVAALAAALSRLSRFAAGAGPRLVGVEVNPILVLPEGRGAVALDAVVTLEESHAA</sequence>
<dbReference type="SMART" id="SM00881">
    <property type="entry name" value="CoA_binding"/>
    <property type="match status" value="1"/>
</dbReference>
<gene>
    <name evidence="4" type="ORF">KO353_08540</name>
</gene>
<dbReference type="EMBL" id="CP076448">
    <property type="protein sequence ID" value="QXM23396.1"/>
    <property type="molecule type" value="Genomic_DNA"/>
</dbReference>
<keyword evidence="2" id="KW-0547">Nucleotide-binding</keyword>
<dbReference type="Pfam" id="PF13607">
    <property type="entry name" value="Succ_CoA_lig"/>
    <property type="match status" value="1"/>
</dbReference>
<dbReference type="Proteomes" id="UP000694001">
    <property type="component" value="Chromosome"/>
</dbReference>
<dbReference type="KEGG" id="elio:KO353_08540"/>